<feature type="signal peptide" evidence="3">
    <location>
        <begin position="1"/>
        <end position="21"/>
    </location>
</feature>
<keyword evidence="1" id="KW-1015">Disulfide bond</keyword>
<feature type="compositionally biased region" description="Acidic residues" evidence="2">
    <location>
        <begin position="1279"/>
        <end position="1294"/>
    </location>
</feature>
<feature type="chain" id="PRO_5044758487" description="BRICHOS domain-containing protein" evidence="3">
    <location>
        <begin position="22"/>
        <end position="1493"/>
    </location>
</feature>
<accession>A0ABD2P264</accession>
<dbReference type="PANTHER" id="PTHR10068:SF14">
    <property type="entry name" value="CELL WALL ADHESIN EAP1"/>
    <property type="match status" value="1"/>
</dbReference>
<feature type="compositionally biased region" description="Polar residues" evidence="2">
    <location>
        <begin position="296"/>
        <end position="305"/>
    </location>
</feature>
<feature type="compositionally biased region" description="Polar residues" evidence="2">
    <location>
        <begin position="1066"/>
        <end position="1080"/>
    </location>
</feature>
<dbReference type="InterPro" id="IPR007084">
    <property type="entry name" value="BRICHOS_dom"/>
</dbReference>
<feature type="compositionally biased region" description="Polar residues" evidence="2">
    <location>
        <begin position="890"/>
        <end position="899"/>
    </location>
</feature>
<evidence type="ECO:0000256" key="1">
    <source>
        <dbReference type="ARBA" id="ARBA00023157"/>
    </source>
</evidence>
<feature type="compositionally biased region" description="Basic and acidic residues" evidence="2">
    <location>
        <begin position="694"/>
        <end position="705"/>
    </location>
</feature>
<evidence type="ECO:0000256" key="2">
    <source>
        <dbReference type="SAM" id="MobiDB-lite"/>
    </source>
</evidence>
<feature type="compositionally biased region" description="Polar residues" evidence="2">
    <location>
        <begin position="922"/>
        <end position="932"/>
    </location>
</feature>
<feature type="region of interest" description="Disordered" evidence="2">
    <location>
        <begin position="528"/>
        <end position="550"/>
    </location>
</feature>
<dbReference type="SMART" id="SM01039">
    <property type="entry name" value="BRICHOS"/>
    <property type="match status" value="1"/>
</dbReference>
<evidence type="ECO:0000256" key="3">
    <source>
        <dbReference type="SAM" id="SignalP"/>
    </source>
</evidence>
<evidence type="ECO:0000259" key="4">
    <source>
        <dbReference type="PROSITE" id="PS50869"/>
    </source>
</evidence>
<feature type="region of interest" description="Disordered" evidence="2">
    <location>
        <begin position="821"/>
        <end position="1165"/>
    </location>
</feature>
<organism evidence="5 6">
    <name type="scientific">Cryptolaemus montrouzieri</name>
    <dbReference type="NCBI Taxonomy" id="559131"/>
    <lineage>
        <taxon>Eukaryota</taxon>
        <taxon>Metazoa</taxon>
        <taxon>Ecdysozoa</taxon>
        <taxon>Arthropoda</taxon>
        <taxon>Hexapoda</taxon>
        <taxon>Insecta</taxon>
        <taxon>Pterygota</taxon>
        <taxon>Neoptera</taxon>
        <taxon>Endopterygota</taxon>
        <taxon>Coleoptera</taxon>
        <taxon>Polyphaga</taxon>
        <taxon>Cucujiformia</taxon>
        <taxon>Coccinelloidea</taxon>
        <taxon>Coccinellidae</taxon>
        <taxon>Scymninae</taxon>
        <taxon>Scymnini</taxon>
        <taxon>Cryptolaemus</taxon>
    </lineage>
</organism>
<feature type="region of interest" description="Disordered" evidence="2">
    <location>
        <begin position="129"/>
        <end position="148"/>
    </location>
</feature>
<feature type="compositionally biased region" description="Polar residues" evidence="2">
    <location>
        <begin position="1009"/>
        <end position="1028"/>
    </location>
</feature>
<feature type="region of interest" description="Disordered" evidence="2">
    <location>
        <begin position="639"/>
        <end position="768"/>
    </location>
</feature>
<evidence type="ECO:0000313" key="5">
    <source>
        <dbReference type="EMBL" id="KAL3285073.1"/>
    </source>
</evidence>
<dbReference type="Proteomes" id="UP001516400">
    <property type="component" value="Unassembled WGS sequence"/>
</dbReference>
<protein>
    <recommendedName>
        <fullName evidence="4">BRICHOS domain-containing protein</fullName>
    </recommendedName>
</protein>
<feature type="region of interest" description="Disordered" evidence="2">
    <location>
        <begin position="1254"/>
        <end position="1294"/>
    </location>
</feature>
<feature type="compositionally biased region" description="Polar residues" evidence="2">
    <location>
        <begin position="821"/>
        <end position="831"/>
    </location>
</feature>
<feature type="compositionally biased region" description="Polar residues" evidence="2">
    <location>
        <begin position="1128"/>
        <end position="1149"/>
    </location>
</feature>
<name>A0ABD2P264_9CUCU</name>
<dbReference type="EMBL" id="JABFTP020000165">
    <property type="protein sequence ID" value="KAL3285073.1"/>
    <property type="molecule type" value="Genomic_DNA"/>
</dbReference>
<feature type="domain" description="BRICHOS" evidence="4">
    <location>
        <begin position="33"/>
        <end position="120"/>
    </location>
</feature>
<proteinExistence type="predicted"/>
<comment type="caution">
    <text evidence="5">The sequence shown here is derived from an EMBL/GenBank/DDBJ whole genome shotgun (WGS) entry which is preliminary data.</text>
</comment>
<feature type="compositionally biased region" description="Polar residues" evidence="2">
    <location>
        <begin position="668"/>
        <end position="690"/>
    </location>
</feature>
<feature type="region of interest" description="Disordered" evidence="2">
    <location>
        <begin position="214"/>
        <end position="460"/>
    </location>
</feature>
<gene>
    <name evidence="5" type="ORF">HHI36_019197</name>
</gene>
<sequence length="1493" mass="159005">MARIFPQYVFVIFCCLGLGSLEKTDNTVTKLEDDTGRKATTIYDYHTRMSAYKDLVASICYIEFIKNGETLLSQRIREFPMKKLPEELYISEEKLSKRRIWDLAGPRIWEFCRGFPTYLIQEVSNKNVNEDSAENNEITKSQTRRKRSTRHYFVGRLRGQTQSQYMNFGSSNNSSGKAEAESAYGGSRATVVGTNGMGQAQSQSSPFDCDDCYRPIKTSEYEPQPGSGYPFSEGRGDREETGNIVPGEITIGQPGSKVEPSKSGKPYLPGGGYPQRPSHSSGGSVGRPGESPPDLSVTSPESPSGQVIPGNNAHGSYPGGSKVYRPGEVYPGATDTSTGGGGVYPGVGDSSTATGTYPGGKGSSIDAGHAHPGGRESYPGASGGAYPGGKDTYPGGRHTYPGGGDTYPGGRETYPEGRHTYPGGGDTYPGGRETYPGGGDTYPGGRETYPGGRETYPGGRETYPGGIHTYPGGRDGYPAGIGGAYPGGRDTFIETGGRYPGGITDTSLGPGKIIPGNLGGTTAIKPGEIDTSNGNINQPHMGRQPDMSISGFPREPGNRGTQYIPDGASRGPIDSGLQYPQGVPGGQDKSYQPIPSVPIGPAKPGYQWPPSHVGTHYPVETTAYPAGVTQPGYPIDSRLTPGGTPTQLPRGYIPSTGRDHYNGRGHSGTFSGQFSGVFNLNGQTLPQGQNIHHAPSETHLGEGKDNYPNQMGGQRPETQYGRPRPDSRLPETGYPQKPEIGRPYPGQESIDQRVPSQPIGPPQLPGYDVPTKPSGGIGATQEPVNRVPYGYPKPSIHQGPIYGQPVGPGSNIGPQYSGGPYQTTGDGQFQPSHPGPYGIRQGKQEIPGEQLGGNRGSQYLPNYGSFQPGHVDQQFGVTSGQGIYPPGNEGQYQPVSSTGKVDHRPDVSSNQGVYQPGIIQGQYPSTTGQVSKMTPGGTEYGQGPYQPGTGERQPGQDKYQPGNVSGTYLPNGTRIDDQTKPGNLQHYFPTSGSGVSGQPAEVTGDDSDSQAQTSVQQINNETQASAQAQGKFEGGTAQSQVSGSYSGSGSFSASAGSDDGRRGALTQVTGGKQGALSSAQGHGGKGKSQAQMQLFSDTGKILSNAQSGGTSYSSQTQVQGGEEGGMANAQSNGSGHTSSQAQIGFSPQGKNDKEDKNQNNFFLGGGTANAQGGSIFGQSQSQIQGKFRYGIKYSGGAQAQSGYGNNRNFTFLPFNSSIQFKPLEPFPQFNTQNVLNTPINTDAQINAATNESVLNEKKISRNDPLEKTTGRSITNTKDEGEEEEYDYEESDTEETPMNRIITQTRDGQTQRILLPNMRNLDARVIQTHSDDFQERVFQPGEVFEPGQVLPGASGFRIPPGFRGKVKSVASPSETYALGKHSQAQSVTITPGTGRIIYNKGPKISNKNAYRSINSYEPYRNYFRSGENVIPNFLSISKSETGYNNPITGRRMSSTHYTQSTTCGLITGTCVTRNGQRICLPNISQNFNRSIRIC</sequence>
<feature type="compositionally biased region" description="Low complexity" evidence="2">
    <location>
        <begin position="1042"/>
        <end position="1057"/>
    </location>
</feature>
<keyword evidence="3" id="KW-0732">Signal</keyword>
<dbReference type="PROSITE" id="PS50869">
    <property type="entry name" value="BRICHOS"/>
    <property type="match status" value="1"/>
</dbReference>
<evidence type="ECO:0000313" key="6">
    <source>
        <dbReference type="Proteomes" id="UP001516400"/>
    </source>
</evidence>
<feature type="compositionally biased region" description="Polar residues" evidence="2">
    <location>
        <begin position="1088"/>
        <end position="1105"/>
    </location>
</feature>
<dbReference type="PANTHER" id="PTHR10068">
    <property type="entry name" value="BONE MARROW PROTEOGLYCAN"/>
    <property type="match status" value="1"/>
</dbReference>
<feature type="compositionally biased region" description="Basic and acidic residues" evidence="2">
    <location>
        <begin position="1254"/>
        <end position="1269"/>
    </location>
</feature>
<keyword evidence="6" id="KW-1185">Reference proteome</keyword>
<reference evidence="5 6" key="1">
    <citation type="journal article" date="2021" name="BMC Biol.">
        <title>Horizontally acquired antibacterial genes associated with adaptive radiation of ladybird beetles.</title>
        <authorList>
            <person name="Li H.S."/>
            <person name="Tang X.F."/>
            <person name="Huang Y.H."/>
            <person name="Xu Z.Y."/>
            <person name="Chen M.L."/>
            <person name="Du X.Y."/>
            <person name="Qiu B.Y."/>
            <person name="Chen P.T."/>
            <person name="Zhang W."/>
            <person name="Slipinski A."/>
            <person name="Escalona H.E."/>
            <person name="Waterhouse R.M."/>
            <person name="Zwick A."/>
            <person name="Pang H."/>
        </authorList>
    </citation>
    <scope>NUCLEOTIDE SEQUENCE [LARGE SCALE GENOMIC DNA]</scope>
    <source>
        <strain evidence="5">SYSU2018</strain>
    </source>
</reference>
<feature type="compositionally biased region" description="Low complexity" evidence="2">
    <location>
        <begin position="1106"/>
        <end position="1120"/>
    </location>
</feature>